<protein>
    <recommendedName>
        <fullName evidence="1">HD/PDEase domain-containing protein</fullName>
    </recommendedName>
</protein>
<name>A0A1R1MK55_9BACT</name>
<organism evidence="2 3">
    <name type="scientific">Desulfurobacterium indicum</name>
    <dbReference type="NCBI Taxonomy" id="1914305"/>
    <lineage>
        <taxon>Bacteria</taxon>
        <taxon>Pseudomonadati</taxon>
        <taxon>Aquificota</taxon>
        <taxon>Aquificia</taxon>
        <taxon>Desulfurobacteriales</taxon>
        <taxon>Desulfurobacteriaceae</taxon>
        <taxon>Desulfurobacterium</taxon>
    </lineage>
</organism>
<dbReference type="InterPro" id="IPR006674">
    <property type="entry name" value="HD_domain"/>
</dbReference>
<proteinExistence type="predicted"/>
<dbReference type="InterPro" id="IPR003607">
    <property type="entry name" value="HD/PDEase_dom"/>
</dbReference>
<dbReference type="SMART" id="SM00471">
    <property type="entry name" value="HDc"/>
    <property type="match status" value="1"/>
</dbReference>
<dbReference type="Proteomes" id="UP000187408">
    <property type="component" value="Unassembled WGS sequence"/>
</dbReference>
<evidence type="ECO:0000313" key="3">
    <source>
        <dbReference type="Proteomes" id="UP000187408"/>
    </source>
</evidence>
<gene>
    <name evidence="2" type="ORF">BLW93_06765</name>
</gene>
<dbReference type="CDD" id="cd00077">
    <property type="entry name" value="HDc"/>
    <property type="match status" value="1"/>
</dbReference>
<dbReference type="SUPFAM" id="SSF109604">
    <property type="entry name" value="HD-domain/PDEase-like"/>
    <property type="match status" value="1"/>
</dbReference>
<dbReference type="AlphaFoldDB" id="A0A1R1MK55"/>
<accession>A0A1R1MK55</accession>
<dbReference type="Gene3D" id="1.10.3210.10">
    <property type="entry name" value="Hypothetical protein af1432"/>
    <property type="match status" value="1"/>
</dbReference>
<reference evidence="2 3" key="1">
    <citation type="submission" date="2016-10" db="EMBL/GenBank/DDBJ databases">
        <title>Genome sequence of a sulfur-reducing bacterium Desulfurobacterium indicum K6013.</title>
        <authorList>
            <person name="Cao J."/>
            <person name="Shao Z."/>
            <person name="Alain K."/>
            <person name="Jebbar M."/>
        </authorList>
    </citation>
    <scope>NUCLEOTIDE SEQUENCE [LARGE SCALE GENOMIC DNA]</scope>
    <source>
        <strain evidence="2 3">K6013</strain>
    </source>
</reference>
<dbReference type="OrthoDB" id="247014at2"/>
<dbReference type="EMBL" id="MOEN01000026">
    <property type="protein sequence ID" value="OMH40149.1"/>
    <property type="molecule type" value="Genomic_DNA"/>
</dbReference>
<dbReference type="Pfam" id="PF01966">
    <property type="entry name" value="HD"/>
    <property type="match status" value="1"/>
</dbReference>
<comment type="caution">
    <text evidence="2">The sequence shown here is derived from an EMBL/GenBank/DDBJ whole genome shotgun (WGS) entry which is preliminary data.</text>
</comment>
<evidence type="ECO:0000313" key="2">
    <source>
        <dbReference type="EMBL" id="OMH40149.1"/>
    </source>
</evidence>
<evidence type="ECO:0000259" key="1">
    <source>
        <dbReference type="SMART" id="SM00471"/>
    </source>
</evidence>
<dbReference type="STRING" id="1914305.BLW93_06765"/>
<sequence>MISYRDLLKDEKIFYYIERADYFLKNMGYTFHGTKHVVWVAGHARMILKKLHYPERDVELAGIAGLLHDIGNIVCRHDHAQAGALLTYQLLKEKNILTEEDLTDLMYAIGNHESATGVPVTPIAAAVVIADKSHVSRNRVREDSNIQEDIHDRVNYSIYYSNIEVNPKRKIIKLALKMDTSISDILEFFSVFKERMEMCRKASKVLGCEFRIKINGKDL</sequence>
<feature type="domain" description="HD/PDEase" evidence="1">
    <location>
        <begin position="29"/>
        <end position="145"/>
    </location>
</feature>
<keyword evidence="3" id="KW-1185">Reference proteome</keyword>
<dbReference type="RefSeq" id="WP_076713339.1">
    <property type="nucleotide sequence ID" value="NZ_MOEN01000026.1"/>
</dbReference>